<keyword evidence="1" id="KW-1133">Transmembrane helix</keyword>
<reference evidence="2 3" key="1">
    <citation type="submission" date="2017-11" db="EMBL/GenBank/DDBJ databases">
        <title>Genome sequence of Entomoplasma melaleucae M1 (ATCC 49191).</title>
        <authorList>
            <person name="Lo W.-S."/>
            <person name="Gasparich G.E."/>
            <person name="Kuo C.-H."/>
        </authorList>
    </citation>
    <scope>NUCLEOTIDE SEQUENCE [LARGE SCALE GENOMIC DNA]</scope>
    <source>
        <strain evidence="2 3">M1</strain>
    </source>
</reference>
<evidence type="ECO:0000313" key="2">
    <source>
        <dbReference type="EMBL" id="ATZ18214.1"/>
    </source>
</evidence>
<dbReference type="KEGG" id="eml:EMELA_v1c07170"/>
<accession>A0A2K8NWU7</accession>
<protein>
    <submittedName>
        <fullName evidence="2">Uncharacterized protein</fullName>
    </submittedName>
</protein>
<evidence type="ECO:0000256" key="1">
    <source>
        <dbReference type="SAM" id="Phobius"/>
    </source>
</evidence>
<name>A0A2K8NWU7_9MOLU</name>
<gene>
    <name evidence="2" type="ORF">EMELA_v1c07170</name>
</gene>
<dbReference type="RefSeq" id="WP_028124304.1">
    <property type="nucleotide sequence ID" value="NZ_CP024964.1"/>
</dbReference>
<dbReference type="EMBL" id="CP024964">
    <property type="protein sequence ID" value="ATZ18214.1"/>
    <property type="molecule type" value="Genomic_DNA"/>
</dbReference>
<sequence length="160" mass="18111">MKNFKKFILNMAVCVNVMIFGILTLVAFYSIGFQDGINLANVKKAPIENASQYFWLALIGIILVWASMILPILKLFFRKPFQTMIISIINLIVLTLATALMIAADITYVINVESDTWKVFGVMLLLLVGYSITVQPQIKLLFFKNEAKENKNNTENKLEA</sequence>
<dbReference type="STRING" id="1408435.GCA_000685885_00908"/>
<keyword evidence="3" id="KW-1185">Reference proteome</keyword>
<feature type="transmembrane region" description="Helical" evidence="1">
    <location>
        <begin position="7"/>
        <end position="33"/>
    </location>
</feature>
<dbReference type="OrthoDB" id="392016at2"/>
<proteinExistence type="predicted"/>
<feature type="transmembrane region" description="Helical" evidence="1">
    <location>
        <begin position="85"/>
        <end position="110"/>
    </location>
</feature>
<keyword evidence="1" id="KW-0812">Transmembrane</keyword>
<feature type="transmembrane region" description="Helical" evidence="1">
    <location>
        <begin position="53"/>
        <end position="73"/>
    </location>
</feature>
<feature type="transmembrane region" description="Helical" evidence="1">
    <location>
        <begin position="116"/>
        <end position="134"/>
    </location>
</feature>
<dbReference type="Proteomes" id="UP000231896">
    <property type="component" value="Chromosome"/>
</dbReference>
<keyword evidence="1" id="KW-0472">Membrane</keyword>
<dbReference type="AlphaFoldDB" id="A0A2K8NWU7"/>
<evidence type="ECO:0000313" key="3">
    <source>
        <dbReference type="Proteomes" id="UP000231896"/>
    </source>
</evidence>
<organism evidence="2 3">
    <name type="scientific">Mesoplasma melaleucae</name>
    <dbReference type="NCBI Taxonomy" id="81459"/>
    <lineage>
        <taxon>Bacteria</taxon>
        <taxon>Bacillati</taxon>
        <taxon>Mycoplasmatota</taxon>
        <taxon>Mollicutes</taxon>
        <taxon>Entomoplasmatales</taxon>
        <taxon>Entomoplasmataceae</taxon>
        <taxon>Mesoplasma</taxon>
    </lineage>
</organism>